<proteinExistence type="predicted"/>
<dbReference type="EMBL" id="BRZM01000124">
    <property type="protein sequence ID" value="GLD68018.1"/>
    <property type="molecule type" value="Genomic_DNA"/>
</dbReference>
<gene>
    <name evidence="1" type="ORF">AKAME5_001934000</name>
</gene>
<reference evidence="1" key="1">
    <citation type="submission" date="2022-08" db="EMBL/GenBank/DDBJ databases">
        <title>Genome sequencing of akame (Lates japonicus).</title>
        <authorList>
            <person name="Hashiguchi Y."/>
            <person name="Takahashi H."/>
        </authorList>
    </citation>
    <scope>NUCLEOTIDE SEQUENCE</scope>
    <source>
        <strain evidence="1">Kochi</strain>
    </source>
</reference>
<dbReference type="AlphaFoldDB" id="A0AAD3N923"/>
<comment type="caution">
    <text evidence="1">The sequence shown here is derived from an EMBL/GenBank/DDBJ whole genome shotgun (WGS) entry which is preliminary data.</text>
</comment>
<protein>
    <submittedName>
        <fullName evidence="1">Uncharacterized protein</fullName>
    </submittedName>
</protein>
<accession>A0AAD3N923</accession>
<evidence type="ECO:0000313" key="2">
    <source>
        <dbReference type="Proteomes" id="UP001279410"/>
    </source>
</evidence>
<sequence>MTDVDCRGVVAVVPDTVGWLEKSVSGTVDAIEEAKLGITVIELVCVSAETGETDGSPVTDGDIAVEAIVLSKDEDVPVTDEVDVNMSRVWPLNLFIHCDIAVEAIVLSKDEDVPLTEEVDVNMSGVWSVEPSSIYCRDDRCFCLITQDSVVPGDIAVEAIVLSKDEDVPLTEEVDVNMSGVWSVEPSSSTVGMTEDVSVSSFLERLSVVPGDIAVEAIVLSKDEDVPVTEEVDVNMSGV</sequence>
<name>A0AAD3N923_LATJO</name>
<dbReference type="Proteomes" id="UP001279410">
    <property type="component" value="Unassembled WGS sequence"/>
</dbReference>
<organism evidence="1 2">
    <name type="scientific">Lates japonicus</name>
    <name type="common">Japanese lates</name>
    <dbReference type="NCBI Taxonomy" id="270547"/>
    <lineage>
        <taxon>Eukaryota</taxon>
        <taxon>Metazoa</taxon>
        <taxon>Chordata</taxon>
        <taxon>Craniata</taxon>
        <taxon>Vertebrata</taxon>
        <taxon>Euteleostomi</taxon>
        <taxon>Actinopterygii</taxon>
        <taxon>Neopterygii</taxon>
        <taxon>Teleostei</taxon>
        <taxon>Neoteleostei</taxon>
        <taxon>Acanthomorphata</taxon>
        <taxon>Carangaria</taxon>
        <taxon>Carangaria incertae sedis</taxon>
        <taxon>Centropomidae</taxon>
        <taxon>Lates</taxon>
    </lineage>
</organism>
<keyword evidence="2" id="KW-1185">Reference proteome</keyword>
<evidence type="ECO:0000313" key="1">
    <source>
        <dbReference type="EMBL" id="GLD68018.1"/>
    </source>
</evidence>